<accession>A0A3N4HP81</accession>
<evidence type="ECO:0000313" key="3">
    <source>
        <dbReference type="Proteomes" id="UP000275078"/>
    </source>
</evidence>
<gene>
    <name evidence="2" type="ORF">BJ508DRAFT_217985</name>
</gene>
<reference evidence="2 3" key="1">
    <citation type="journal article" date="2018" name="Nat. Ecol. Evol.">
        <title>Pezizomycetes genomes reveal the molecular basis of ectomycorrhizal truffle lifestyle.</title>
        <authorList>
            <person name="Murat C."/>
            <person name="Payen T."/>
            <person name="Noel B."/>
            <person name="Kuo A."/>
            <person name="Morin E."/>
            <person name="Chen J."/>
            <person name="Kohler A."/>
            <person name="Krizsan K."/>
            <person name="Balestrini R."/>
            <person name="Da Silva C."/>
            <person name="Montanini B."/>
            <person name="Hainaut M."/>
            <person name="Levati E."/>
            <person name="Barry K.W."/>
            <person name="Belfiori B."/>
            <person name="Cichocki N."/>
            <person name="Clum A."/>
            <person name="Dockter R.B."/>
            <person name="Fauchery L."/>
            <person name="Guy J."/>
            <person name="Iotti M."/>
            <person name="Le Tacon F."/>
            <person name="Lindquist E.A."/>
            <person name="Lipzen A."/>
            <person name="Malagnac F."/>
            <person name="Mello A."/>
            <person name="Molinier V."/>
            <person name="Miyauchi S."/>
            <person name="Poulain J."/>
            <person name="Riccioni C."/>
            <person name="Rubini A."/>
            <person name="Sitrit Y."/>
            <person name="Splivallo R."/>
            <person name="Traeger S."/>
            <person name="Wang M."/>
            <person name="Zifcakova L."/>
            <person name="Wipf D."/>
            <person name="Zambonelli A."/>
            <person name="Paolocci F."/>
            <person name="Nowrousian M."/>
            <person name="Ottonello S."/>
            <person name="Baldrian P."/>
            <person name="Spatafora J.W."/>
            <person name="Henrissat B."/>
            <person name="Nagy L.G."/>
            <person name="Aury J.M."/>
            <person name="Wincker P."/>
            <person name="Grigoriev I.V."/>
            <person name="Bonfante P."/>
            <person name="Martin F.M."/>
        </authorList>
    </citation>
    <scope>NUCLEOTIDE SEQUENCE [LARGE SCALE GENOMIC DNA]</scope>
    <source>
        <strain evidence="2 3">RN42</strain>
    </source>
</reference>
<evidence type="ECO:0000256" key="1">
    <source>
        <dbReference type="SAM" id="Phobius"/>
    </source>
</evidence>
<proteinExistence type="predicted"/>
<dbReference type="AlphaFoldDB" id="A0A3N4HP81"/>
<dbReference type="OrthoDB" id="3763505at2759"/>
<protein>
    <submittedName>
        <fullName evidence="2">Uncharacterized protein</fullName>
    </submittedName>
</protein>
<keyword evidence="1" id="KW-0472">Membrane</keyword>
<sequence>MRGKTYSTVDSYVVSHRSTNSAIKSLTMGERTGSRILFDLWPYDAYAMHTDQYYALLMGLCMACALACGKTYPSSKVKRVEIDLISLALNLYVQL</sequence>
<evidence type="ECO:0000313" key="2">
    <source>
        <dbReference type="EMBL" id="RPA71464.1"/>
    </source>
</evidence>
<feature type="transmembrane region" description="Helical" evidence="1">
    <location>
        <begin position="52"/>
        <end position="69"/>
    </location>
</feature>
<keyword evidence="1" id="KW-0812">Transmembrane</keyword>
<dbReference type="EMBL" id="ML119926">
    <property type="protein sequence ID" value="RPA71464.1"/>
    <property type="molecule type" value="Genomic_DNA"/>
</dbReference>
<keyword evidence="3" id="KW-1185">Reference proteome</keyword>
<name>A0A3N4HP81_ASCIM</name>
<organism evidence="2 3">
    <name type="scientific">Ascobolus immersus RN42</name>
    <dbReference type="NCBI Taxonomy" id="1160509"/>
    <lineage>
        <taxon>Eukaryota</taxon>
        <taxon>Fungi</taxon>
        <taxon>Dikarya</taxon>
        <taxon>Ascomycota</taxon>
        <taxon>Pezizomycotina</taxon>
        <taxon>Pezizomycetes</taxon>
        <taxon>Pezizales</taxon>
        <taxon>Ascobolaceae</taxon>
        <taxon>Ascobolus</taxon>
    </lineage>
</organism>
<dbReference type="Proteomes" id="UP000275078">
    <property type="component" value="Unassembled WGS sequence"/>
</dbReference>
<keyword evidence="1" id="KW-1133">Transmembrane helix</keyword>